<evidence type="ECO:0000313" key="2">
    <source>
        <dbReference type="EMBL" id="MFC5885557.1"/>
    </source>
</evidence>
<sequence length="364" mass="40117">MSAPVIVILVGAVVVGALKLLTWALNRYTAGKQAELDSWHERVVTEHGMLPEEQQKTDRACASPELDALRTAATGGDWRACADQLAAAGRDRDRRYRIVGELADVAAEEDDWLRAWRAERPGDPDAALVHAEALVKLAWRLRGAAYAEHTSDEQAGGFHRMLTEARTAAREAQELAPEDPLPWTTELWIALGLNYPPAEFDKVWAGLTARDPHLYPAHYAAVQYKSAKWHGSEEEANAFADRAATDAPEGTLLAGMRLVALFEHEPDDDESAYWSAPYARSAVDAARRAVDAAPADHPRAAEIRHLLAWCYTMTDRPAEALAQFKLVDGYVGALPWRYTDDPAAVYCRIRAIAARFAAKEQQAA</sequence>
<reference evidence="3" key="1">
    <citation type="journal article" date="2019" name="Int. J. Syst. Evol. Microbiol.">
        <title>The Global Catalogue of Microorganisms (GCM) 10K type strain sequencing project: providing services to taxonomists for standard genome sequencing and annotation.</title>
        <authorList>
            <consortium name="The Broad Institute Genomics Platform"/>
            <consortium name="The Broad Institute Genome Sequencing Center for Infectious Disease"/>
            <person name="Wu L."/>
            <person name="Ma J."/>
        </authorList>
    </citation>
    <scope>NUCLEOTIDE SEQUENCE [LARGE SCALE GENOMIC DNA]</scope>
    <source>
        <strain evidence="3">CGMCC 4.1469</strain>
    </source>
</reference>
<keyword evidence="3" id="KW-1185">Reference proteome</keyword>
<proteinExistence type="predicted"/>
<keyword evidence="1" id="KW-0472">Membrane</keyword>
<protein>
    <recommendedName>
        <fullName evidence="4">DUF4034 domain-containing protein</fullName>
    </recommendedName>
</protein>
<dbReference type="Proteomes" id="UP001596067">
    <property type="component" value="Unassembled WGS sequence"/>
</dbReference>
<dbReference type="EMBL" id="JBHSOD010000010">
    <property type="protein sequence ID" value="MFC5885557.1"/>
    <property type="molecule type" value="Genomic_DNA"/>
</dbReference>
<evidence type="ECO:0000256" key="1">
    <source>
        <dbReference type="SAM" id="Phobius"/>
    </source>
</evidence>
<feature type="transmembrane region" description="Helical" evidence="1">
    <location>
        <begin position="6"/>
        <end position="25"/>
    </location>
</feature>
<organism evidence="2 3">
    <name type="scientific">Kitasatospora aburaviensis</name>
    <dbReference type="NCBI Taxonomy" id="67265"/>
    <lineage>
        <taxon>Bacteria</taxon>
        <taxon>Bacillati</taxon>
        <taxon>Actinomycetota</taxon>
        <taxon>Actinomycetes</taxon>
        <taxon>Kitasatosporales</taxon>
        <taxon>Streptomycetaceae</taxon>
        <taxon>Kitasatospora</taxon>
    </lineage>
</organism>
<dbReference type="RefSeq" id="WP_313761721.1">
    <property type="nucleotide sequence ID" value="NZ_BAAAVH010000049.1"/>
</dbReference>
<accession>A0ABW1ETY4</accession>
<dbReference type="SUPFAM" id="SSF48452">
    <property type="entry name" value="TPR-like"/>
    <property type="match status" value="1"/>
</dbReference>
<evidence type="ECO:0000313" key="3">
    <source>
        <dbReference type="Proteomes" id="UP001596067"/>
    </source>
</evidence>
<evidence type="ECO:0008006" key="4">
    <source>
        <dbReference type="Google" id="ProtNLM"/>
    </source>
</evidence>
<name>A0ABW1ETY4_9ACTN</name>
<keyword evidence="1" id="KW-1133">Transmembrane helix</keyword>
<gene>
    <name evidence="2" type="ORF">ACFP0N_11300</name>
</gene>
<dbReference type="InterPro" id="IPR011990">
    <property type="entry name" value="TPR-like_helical_dom_sf"/>
</dbReference>
<keyword evidence="1" id="KW-0812">Transmembrane</keyword>
<comment type="caution">
    <text evidence="2">The sequence shown here is derived from an EMBL/GenBank/DDBJ whole genome shotgun (WGS) entry which is preliminary data.</text>
</comment>